<name>A0A382KF64_9ZZZZ</name>
<proteinExistence type="predicted"/>
<sequence>MVYWPFNLPKLLIRRAGKIVAKLRCHDRS</sequence>
<organism evidence="1">
    <name type="scientific">marine metagenome</name>
    <dbReference type="NCBI Taxonomy" id="408172"/>
    <lineage>
        <taxon>unclassified sequences</taxon>
        <taxon>metagenomes</taxon>
        <taxon>ecological metagenomes</taxon>
    </lineage>
</organism>
<reference evidence="1" key="1">
    <citation type="submission" date="2018-05" db="EMBL/GenBank/DDBJ databases">
        <authorList>
            <person name="Lanie J.A."/>
            <person name="Ng W.-L."/>
            <person name="Kazmierczak K.M."/>
            <person name="Andrzejewski T.M."/>
            <person name="Davidsen T.M."/>
            <person name="Wayne K.J."/>
            <person name="Tettelin H."/>
            <person name="Glass J.I."/>
            <person name="Rusch D."/>
            <person name="Podicherti R."/>
            <person name="Tsui H.-C.T."/>
            <person name="Winkler M.E."/>
        </authorList>
    </citation>
    <scope>NUCLEOTIDE SEQUENCE</scope>
</reference>
<protein>
    <submittedName>
        <fullName evidence="1">Uncharacterized protein</fullName>
    </submittedName>
</protein>
<evidence type="ECO:0000313" key="1">
    <source>
        <dbReference type="EMBL" id="SVC22002.1"/>
    </source>
</evidence>
<gene>
    <name evidence="1" type="ORF">METZ01_LOCUS274856</name>
</gene>
<dbReference type="EMBL" id="UINC01079726">
    <property type="protein sequence ID" value="SVC22002.1"/>
    <property type="molecule type" value="Genomic_DNA"/>
</dbReference>
<accession>A0A382KF64</accession>
<dbReference type="AlphaFoldDB" id="A0A382KF64"/>